<accession>A0A1R4GR91</accession>
<dbReference type="Gene3D" id="2.40.50.1020">
    <property type="entry name" value="LytTr DNA-binding domain"/>
    <property type="match status" value="1"/>
</dbReference>
<evidence type="ECO:0000256" key="1">
    <source>
        <dbReference type="SAM" id="Phobius"/>
    </source>
</evidence>
<dbReference type="SMART" id="SM00850">
    <property type="entry name" value="LytTR"/>
    <property type="match status" value="1"/>
</dbReference>
<dbReference type="AlphaFoldDB" id="A0A1R4GR91"/>
<proteinExistence type="predicted"/>
<dbReference type="GO" id="GO:0003677">
    <property type="term" value="F:DNA binding"/>
    <property type="evidence" value="ECO:0007669"/>
    <property type="project" value="InterPro"/>
</dbReference>
<protein>
    <recommendedName>
        <fullName evidence="2">HTH LytTR-type domain-containing protein</fullName>
    </recommendedName>
</protein>
<keyword evidence="1" id="KW-0472">Membrane</keyword>
<evidence type="ECO:0000313" key="3">
    <source>
        <dbReference type="EMBL" id="SJM70709.1"/>
    </source>
</evidence>
<dbReference type="EMBL" id="FUIE01000085">
    <property type="protein sequence ID" value="SJM70709.1"/>
    <property type="molecule type" value="Genomic_DNA"/>
</dbReference>
<dbReference type="Proteomes" id="UP000195766">
    <property type="component" value="Unassembled WGS sequence"/>
</dbReference>
<evidence type="ECO:0000313" key="4">
    <source>
        <dbReference type="Proteomes" id="UP000195766"/>
    </source>
</evidence>
<dbReference type="PROSITE" id="PS50930">
    <property type="entry name" value="HTH_LYTTR"/>
    <property type="match status" value="1"/>
</dbReference>
<keyword evidence="1" id="KW-1133">Transmembrane helix</keyword>
<keyword evidence="1" id="KW-0812">Transmembrane</keyword>
<reference evidence="3 4" key="1">
    <citation type="submission" date="2017-02" db="EMBL/GenBank/DDBJ databases">
        <authorList>
            <person name="Peterson S.W."/>
        </authorList>
    </citation>
    <scope>NUCLEOTIDE SEQUENCE [LARGE SCALE GENOMIC DNA]</scope>
    <source>
        <strain evidence="3 4">3F5N</strain>
    </source>
</reference>
<gene>
    <name evidence="3" type="ORF">FM111_15350</name>
</gene>
<feature type="transmembrane region" description="Helical" evidence="1">
    <location>
        <begin position="47"/>
        <end position="68"/>
    </location>
</feature>
<sequence>MTPRPDFSPGSKARDFLRGLAVAVGAGVFLALGGAFGSNGAPLAQRLAYWVPVLVVGGLWGHLCSLLVERFIDVDARPWLGVAALTLVITGPLTVMIWAMTGLMFEGRLRHADDLRHFFPPVALITAVLSVLNVFLGRKQPVETHAAAPGAAPARFLDRLPPRLRGARLIAVQAEDHYLRLHTDRGSDLILMRLSDALGELEGLEGAQTHRSWWVAKSAVASVARGDGRAALTLDGGPGGELVAPVSRRYAKALRDAGWW</sequence>
<feature type="domain" description="HTH LytTR-type" evidence="2">
    <location>
        <begin position="152"/>
        <end position="260"/>
    </location>
</feature>
<dbReference type="RefSeq" id="WP_256968376.1">
    <property type="nucleotide sequence ID" value="NZ_FUIE01000085.1"/>
</dbReference>
<dbReference type="Pfam" id="PF04397">
    <property type="entry name" value="LytTR"/>
    <property type="match status" value="1"/>
</dbReference>
<name>A0A1R4GR91_BREDI</name>
<feature type="transmembrane region" description="Helical" evidence="1">
    <location>
        <begin position="80"/>
        <end position="105"/>
    </location>
</feature>
<organism evidence="3 4">
    <name type="scientific">Brevundimonas diminuta 3F5N</name>
    <dbReference type="NCBI Taxonomy" id="1255603"/>
    <lineage>
        <taxon>Bacteria</taxon>
        <taxon>Pseudomonadati</taxon>
        <taxon>Pseudomonadota</taxon>
        <taxon>Alphaproteobacteria</taxon>
        <taxon>Caulobacterales</taxon>
        <taxon>Caulobacteraceae</taxon>
        <taxon>Brevundimonas</taxon>
    </lineage>
</organism>
<dbReference type="InterPro" id="IPR007492">
    <property type="entry name" value="LytTR_DNA-bd_dom"/>
</dbReference>
<feature type="transmembrane region" description="Helical" evidence="1">
    <location>
        <begin position="117"/>
        <end position="136"/>
    </location>
</feature>
<evidence type="ECO:0000259" key="2">
    <source>
        <dbReference type="PROSITE" id="PS50930"/>
    </source>
</evidence>